<feature type="region of interest" description="Disordered" evidence="1">
    <location>
        <begin position="1"/>
        <end position="68"/>
    </location>
</feature>
<proteinExistence type="predicted"/>
<feature type="transmembrane region" description="Helical" evidence="2">
    <location>
        <begin position="255"/>
        <end position="272"/>
    </location>
</feature>
<evidence type="ECO:0000313" key="3">
    <source>
        <dbReference type="EMBL" id="KAF7351830.1"/>
    </source>
</evidence>
<feature type="compositionally biased region" description="Polar residues" evidence="1">
    <location>
        <begin position="1"/>
        <end position="23"/>
    </location>
</feature>
<keyword evidence="4" id="KW-1185">Reference proteome</keyword>
<dbReference type="OrthoDB" id="3058001at2759"/>
<feature type="transmembrane region" description="Helical" evidence="2">
    <location>
        <begin position="322"/>
        <end position="343"/>
    </location>
</feature>
<evidence type="ECO:0000256" key="1">
    <source>
        <dbReference type="SAM" id="MobiDB-lite"/>
    </source>
</evidence>
<comment type="caution">
    <text evidence="3">The sequence shown here is derived from an EMBL/GenBank/DDBJ whole genome shotgun (WGS) entry which is preliminary data.</text>
</comment>
<keyword evidence="2" id="KW-0812">Transmembrane</keyword>
<accession>A0A8H6Y531</accession>
<dbReference type="EMBL" id="JACAZI010000009">
    <property type="protein sequence ID" value="KAF7351830.1"/>
    <property type="molecule type" value="Genomic_DNA"/>
</dbReference>
<keyword evidence="2" id="KW-1133">Transmembrane helix</keyword>
<protein>
    <submittedName>
        <fullName evidence="3">Uncharacterized protein</fullName>
    </submittedName>
</protein>
<reference evidence="3" key="1">
    <citation type="submission" date="2020-05" db="EMBL/GenBank/DDBJ databases">
        <title>Mycena genomes resolve the evolution of fungal bioluminescence.</title>
        <authorList>
            <person name="Tsai I.J."/>
        </authorList>
    </citation>
    <scope>NUCLEOTIDE SEQUENCE</scope>
    <source>
        <strain evidence="3">CCC161011</strain>
    </source>
</reference>
<feature type="transmembrane region" description="Helical" evidence="2">
    <location>
        <begin position="292"/>
        <end position="310"/>
    </location>
</feature>
<keyword evidence="2" id="KW-0472">Membrane</keyword>
<sequence>MSNSAKLNDTGTQSPEILPNISNLADDHSASGSNDGNLENLEDPLRRGSGAKTTGFRSALFNGPPHRMDTVRSAEMEEDQAGENEMHELTDLSPIALYRRIAALEHKSQRNAALEQTQELLQQHIATLEANMLPDSVGQKQHTAITPWRLLDSALILGLGGYKTLTTYQGQTTGPTTADWIVGVVWALISYWVSFFEDPTASHSSWFFSADLCEIVFSVVVNLAIWGFIAGGGVIAFAILHAALNIWGGFFEHPTLTFIVCSPIAGAIGWYASEMRGIAQRTLRSLLSRQHFLHFFNAAFLHFSNGLFHGSDWSIRNPVGRLFMGLISLTWALLGIGAFCSIAQELYSTVYSKCTNFRTPCRRTILVHPFWPG</sequence>
<name>A0A8H6Y531_9AGAR</name>
<dbReference type="Proteomes" id="UP000620124">
    <property type="component" value="Unassembled WGS sequence"/>
</dbReference>
<organism evidence="3 4">
    <name type="scientific">Mycena venus</name>
    <dbReference type="NCBI Taxonomy" id="2733690"/>
    <lineage>
        <taxon>Eukaryota</taxon>
        <taxon>Fungi</taxon>
        <taxon>Dikarya</taxon>
        <taxon>Basidiomycota</taxon>
        <taxon>Agaricomycotina</taxon>
        <taxon>Agaricomycetes</taxon>
        <taxon>Agaricomycetidae</taxon>
        <taxon>Agaricales</taxon>
        <taxon>Marasmiineae</taxon>
        <taxon>Mycenaceae</taxon>
        <taxon>Mycena</taxon>
    </lineage>
</organism>
<feature type="transmembrane region" description="Helical" evidence="2">
    <location>
        <begin position="215"/>
        <end position="243"/>
    </location>
</feature>
<dbReference type="AlphaFoldDB" id="A0A8H6Y531"/>
<gene>
    <name evidence="3" type="ORF">MVEN_01144100</name>
</gene>
<evidence type="ECO:0000313" key="4">
    <source>
        <dbReference type="Proteomes" id="UP000620124"/>
    </source>
</evidence>
<evidence type="ECO:0000256" key="2">
    <source>
        <dbReference type="SAM" id="Phobius"/>
    </source>
</evidence>